<sequence>MKSCTCKRRFRIFKTSFTIFKHRLMKMSSIWIDLNLFFDPNAAIDPNAAFDPNEVFDPNAPFDPNAS</sequence>
<accession>A0A392R9K4</accession>
<proteinExistence type="predicted"/>
<dbReference type="AlphaFoldDB" id="A0A392R9K4"/>
<evidence type="ECO:0000313" key="1">
    <source>
        <dbReference type="EMBL" id="MCI33328.1"/>
    </source>
</evidence>
<name>A0A392R9K4_9FABA</name>
<protein>
    <submittedName>
        <fullName evidence="1">Uncharacterized protein</fullName>
    </submittedName>
</protein>
<dbReference type="Proteomes" id="UP000265520">
    <property type="component" value="Unassembled WGS sequence"/>
</dbReference>
<organism evidence="1 2">
    <name type="scientific">Trifolium medium</name>
    <dbReference type="NCBI Taxonomy" id="97028"/>
    <lineage>
        <taxon>Eukaryota</taxon>
        <taxon>Viridiplantae</taxon>
        <taxon>Streptophyta</taxon>
        <taxon>Embryophyta</taxon>
        <taxon>Tracheophyta</taxon>
        <taxon>Spermatophyta</taxon>
        <taxon>Magnoliopsida</taxon>
        <taxon>eudicotyledons</taxon>
        <taxon>Gunneridae</taxon>
        <taxon>Pentapetalae</taxon>
        <taxon>rosids</taxon>
        <taxon>fabids</taxon>
        <taxon>Fabales</taxon>
        <taxon>Fabaceae</taxon>
        <taxon>Papilionoideae</taxon>
        <taxon>50 kb inversion clade</taxon>
        <taxon>NPAAA clade</taxon>
        <taxon>Hologalegina</taxon>
        <taxon>IRL clade</taxon>
        <taxon>Trifolieae</taxon>
        <taxon>Trifolium</taxon>
    </lineage>
</organism>
<keyword evidence="2" id="KW-1185">Reference proteome</keyword>
<dbReference type="EMBL" id="LXQA010203511">
    <property type="protein sequence ID" value="MCI33328.1"/>
    <property type="molecule type" value="Genomic_DNA"/>
</dbReference>
<evidence type="ECO:0000313" key="2">
    <source>
        <dbReference type="Proteomes" id="UP000265520"/>
    </source>
</evidence>
<comment type="caution">
    <text evidence="1">The sequence shown here is derived from an EMBL/GenBank/DDBJ whole genome shotgun (WGS) entry which is preliminary data.</text>
</comment>
<reference evidence="1 2" key="1">
    <citation type="journal article" date="2018" name="Front. Plant Sci.">
        <title>Red Clover (Trifolium pratense) and Zigzag Clover (T. medium) - A Picture of Genomic Similarities and Differences.</title>
        <authorList>
            <person name="Dluhosova J."/>
            <person name="Istvanek J."/>
            <person name="Nedelnik J."/>
            <person name="Repkova J."/>
        </authorList>
    </citation>
    <scope>NUCLEOTIDE SEQUENCE [LARGE SCALE GENOMIC DNA]</scope>
    <source>
        <strain evidence="2">cv. 10/8</strain>
        <tissue evidence="1">Leaf</tissue>
    </source>
</reference>